<evidence type="ECO:0000313" key="3">
    <source>
        <dbReference type="EMBL" id="TLS48774.1"/>
    </source>
</evidence>
<proteinExistence type="predicted"/>
<sequence length="456" mass="48908">MRKAKRFGTGLICLTLFGSLLAACGGGAATTSEPNESAAADPNGTTAETPSDNAAPAEKVTISLLTDNTQDAVAGAKALIEAFQAKYPNVTVEHETRPQGSEGDNFVKTRLATGDMNDVFFYNSGSLMQALNPELNMADLTNEPFQADVVDSFKPTVTFNGKIYGAPVGSTMGGGWFYNKKIYADLGLSVPKTWDELMANNDKIKAAGMTPIIGSYKETWTSQLIMLADYYNVQAQVPTFADDYTANKAKYASTPAALRSFEKLEETVGYMNKDFLATTYDGGLKMLAEGQGAHYPMLTFAVPAIVQNSPDKIDDIGFFAQPGDSADRNGLTVWMPGAAYVYKNGEHIEEAKRFAAFVASVEGIAALSKVSKPSGPYVVKGAVMPDDTPQVILDMLPYFENDRTAPALEFLSPIKGPNLEQITVEVGSGLRSAADAAAMYDKDVEKQAQQLGLEGW</sequence>
<evidence type="ECO:0000256" key="2">
    <source>
        <dbReference type="SAM" id="SignalP"/>
    </source>
</evidence>
<dbReference type="InterPro" id="IPR050490">
    <property type="entry name" value="Bact_solute-bd_prot1"/>
</dbReference>
<organism evidence="3 4">
    <name type="scientific">Paenibacillus antri</name>
    <dbReference type="NCBI Taxonomy" id="2582848"/>
    <lineage>
        <taxon>Bacteria</taxon>
        <taxon>Bacillati</taxon>
        <taxon>Bacillota</taxon>
        <taxon>Bacilli</taxon>
        <taxon>Bacillales</taxon>
        <taxon>Paenibacillaceae</taxon>
        <taxon>Paenibacillus</taxon>
    </lineage>
</organism>
<feature type="chain" id="PRO_5038401327" evidence="2">
    <location>
        <begin position="23"/>
        <end position="456"/>
    </location>
</feature>
<dbReference type="OrthoDB" id="9798191at2"/>
<dbReference type="EMBL" id="VCIW01000029">
    <property type="protein sequence ID" value="TLS48774.1"/>
    <property type="molecule type" value="Genomic_DNA"/>
</dbReference>
<dbReference type="PROSITE" id="PS51257">
    <property type="entry name" value="PROKAR_LIPOPROTEIN"/>
    <property type="match status" value="1"/>
</dbReference>
<dbReference type="Gene3D" id="3.40.190.10">
    <property type="entry name" value="Periplasmic binding protein-like II"/>
    <property type="match status" value="2"/>
</dbReference>
<comment type="caution">
    <text evidence="3">The sequence shown here is derived from an EMBL/GenBank/DDBJ whole genome shotgun (WGS) entry which is preliminary data.</text>
</comment>
<feature type="region of interest" description="Disordered" evidence="1">
    <location>
        <begin position="28"/>
        <end position="55"/>
    </location>
</feature>
<dbReference type="InterPro" id="IPR006059">
    <property type="entry name" value="SBP"/>
</dbReference>
<dbReference type="AlphaFoldDB" id="A0A5R9G707"/>
<name>A0A5R9G707_9BACL</name>
<dbReference type="Proteomes" id="UP000309676">
    <property type="component" value="Unassembled WGS sequence"/>
</dbReference>
<protein>
    <submittedName>
        <fullName evidence="3">Extracellular solute-binding protein</fullName>
    </submittedName>
</protein>
<dbReference type="RefSeq" id="WP_138197839.1">
    <property type="nucleotide sequence ID" value="NZ_VCIW01000029.1"/>
</dbReference>
<keyword evidence="4" id="KW-1185">Reference proteome</keyword>
<dbReference type="Pfam" id="PF01547">
    <property type="entry name" value="SBP_bac_1"/>
    <property type="match status" value="1"/>
</dbReference>
<keyword evidence="2" id="KW-0732">Signal</keyword>
<feature type="compositionally biased region" description="Polar residues" evidence="1">
    <location>
        <begin position="43"/>
        <end position="52"/>
    </location>
</feature>
<feature type="signal peptide" evidence="2">
    <location>
        <begin position="1"/>
        <end position="22"/>
    </location>
</feature>
<reference evidence="3 4" key="1">
    <citation type="submission" date="2019-05" db="EMBL/GenBank/DDBJ databases">
        <authorList>
            <person name="Narsing Rao M.P."/>
            <person name="Li W.J."/>
        </authorList>
    </citation>
    <scope>NUCLEOTIDE SEQUENCE [LARGE SCALE GENOMIC DNA]</scope>
    <source>
        <strain evidence="3 4">SYSU_K30003</strain>
    </source>
</reference>
<dbReference type="PANTHER" id="PTHR43649">
    <property type="entry name" value="ARABINOSE-BINDING PROTEIN-RELATED"/>
    <property type="match status" value="1"/>
</dbReference>
<accession>A0A5R9G707</accession>
<evidence type="ECO:0000256" key="1">
    <source>
        <dbReference type="SAM" id="MobiDB-lite"/>
    </source>
</evidence>
<evidence type="ECO:0000313" key="4">
    <source>
        <dbReference type="Proteomes" id="UP000309676"/>
    </source>
</evidence>
<dbReference type="SUPFAM" id="SSF53850">
    <property type="entry name" value="Periplasmic binding protein-like II"/>
    <property type="match status" value="1"/>
</dbReference>
<gene>
    <name evidence="3" type="ORF">FE782_28945</name>
</gene>